<organism evidence="2 3">
    <name type="scientific">Dorcoceras hygrometricum</name>
    <dbReference type="NCBI Taxonomy" id="472368"/>
    <lineage>
        <taxon>Eukaryota</taxon>
        <taxon>Viridiplantae</taxon>
        <taxon>Streptophyta</taxon>
        <taxon>Embryophyta</taxon>
        <taxon>Tracheophyta</taxon>
        <taxon>Spermatophyta</taxon>
        <taxon>Magnoliopsida</taxon>
        <taxon>eudicotyledons</taxon>
        <taxon>Gunneridae</taxon>
        <taxon>Pentapetalae</taxon>
        <taxon>asterids</taxon>
        <taxon>lamiids</taxon>
        <taxon>Lamiales</taxon>
        <taxon>Gesneriaceae</taxon>
        <taxon>Didymocarpoideae</taxon>
        <taxon>Trichosporeae</taxon>
        <taxon>Loxocarpinae</taxon>
        <taxon>Dorcoceras</taxon>
    </lineage>
</organism>
<proteinExistence type="predicted"/>
<keyword evidence="3" id="KW-1185">Reference proteome</keyword>
<feature type="coiled-coil region" evidence="1">
    <location>
        <begin position="247"/>
        <end position="294"/>
    </location>
</feature>
<dbReference type="Proteomes" id="UP000250235">
    <property type="component" value="Unassembled WGS sequence"/>
</dbReference>
<dbReference type="EMBL" id="KQ999396">
    <property type="protein sequence ID" value="KZV41720.1"/>
    <property type="molecule type" value="Genomic_DNA"/>
</dbReference>
<name>A0A2Z7CAN1_9LAMI</name>
<reference evidence="2 3" key="1">
    <citation type="journal article" date="2015" name="Proc. Natl. Acad. Sci. U.S.A.">
        <title>The resurrection genome of Boea hygrometrica: A blueprint for survival of dehydration.</title>
        <authorList>
            <person name="Xiao L."/>
            <person name="Yang G."/>
            <person name="Zhang L."/>
            <person name="Yang X."/>
            <person name="Zhao S."/>
            <person name="Ji Z."/>
            <person name="Zhou Q."/>
            <person name="Hu M."/>
            <person name="Wang Y."/>
            <person name="Chen M."/>
            <person name="Xu Y."/>
            <person name="Jin H."/>
            <person name="Xiao X."/>
            <person name="Hu G."/>
            <person name="Bao F."/>
            <person name="Hu Y."/>
            <person name="Wan P."/>
            <person name="Li L."/>
            <person name="Deng X."/>
            <person name="Kuang T."/>
            <person name="Xiang C."/>
            <person name="Zhu J.K."/>
            <person name="Oliver M.J."/>
            <person name="He Y."/>
        </authorList>
    </citation>
    <scope>NUCLEOTIDE SEQUENCE [LARGE SCALE GENOMIC DNA]</scope>
    <source>
        <strain evidence="3">cv. XS01</strain>
    </source>
</reference>
<evidence type="ECO:0000313" key="2">
    <source>
        <dbReference type="EMBL" id="KZV41720.1"/>
    </source>
</evidence>
<accession>A0A2Z7CAN1</accession>
<evidence type="ECO:0000256" key="1">
    <source>
        <dbReference type="SAM" id="Coils"/>
    </source>
</evidence>
<gene>
    <name evidence="2" type="ORF">F511_29985</name>
</gene>
<protein>
    <submittedName>
        <fullName evidence="2">Uncharacterized protein</fullName>
    </submittedName>
</protein>
<sequence length="465" mass="51788">MVNCVSSGMRISFPYVYTPVETASANVYYFFKDSTNLVYLISGSMSDSCFGHRSFPIEYTIEFESTLCLRLKSFLSTDLSLKNMNEQFLAVERSVAVNKIQLFSNFSTDDVIISVGNVVAEYVLSTDLSLKNMNEQFLAVERSVAGRGGSSRGRYSFTVQQQRFGEPQFRPFQQPGPSRFVQSSQPQFSGPQFAQEKVHCLMADQTSDDEVFDFSNIEFTREDLVQALNNMVHEYKTLSHTFEEIKAENASLKNSSAESSSDELEDTDSLKTALSKLRIENELLRSESSELKAEVENPFNVSNYFGEMGAEGGEERINSDNDCYASSCSIILDEAISEERSALSLSLRRNKSKCCIHCLLARSSCDVCRFEGIGFSVDNFGYSNMRKNRPDVNFWSLSGGLEKAPGSEQFHEEIGTSTVGGFGLLIRSTTGIPIPSSMLVSSSGGLILILTAQSTRNEFRIHSDY</sequence>
<keyword evidence="1" id="KW-0175">Coiled coil</keyword>
<evidence type="ECO:0000313" key="3">
    <source>
        <dbReference type="Proteomes" id="UP000250235"/>
    </source>
</evidence>
<dbReference type="AlphaFoldDB" id="A0A2Z7CAN1"/>